<proteinExistence type="predicted"/>
<feature type="signal peptide" evidence="1">
    <location>
        <begin position="1"/>
        <end position="32"/>
    </location>
</feature>
<protein>
    <recommendedName>
        <fullName evidence="4">Secreted protein</fullName>
    </recommendedName>
</protein>
<gene>
    <name evidence="2" type="ORF">Psi01_27890</name>
</gene>
<accession>A0A8J3SF26</accession>
<dbReference type="AlphaFoldDB" id="A0A8J3SF26"/>
<comment type="caution">
    <text evidence="2">The sequence shown here is derived from an EMBL/GenBank/DDBJ whole genome shotgun (WGS) entry which is preliminary data.</text>
</comment>
<dbReference type="Proteomes" id="UP000619788">
    <property type="component" value="Unassembled WGS sequence"/>
</dbReference>
<evidence type="ECO:0000313" key="3">
    <source>
        <dbReference type="Proteomes" id="UP000619788"/>
    </source>
</evidence>
<keyword evidence="3" id="KW-1185">Reference proteome</keyword>
<feature type="chain" id="PRO_5035314754" description="Secreted protein" evidence="1">
    <location>
        <begin position="33"/>
        <end position="130"/>
    </location>
</feature>
<reference evidence="2 3" key="1">
    <citation type="submission" date="2021-01" db="EMBL/GenBank/DDBJ databases">
        <title>Whole genome shotgun sequence of Planobispora siamensis NBRC 107568.</title>
        <authorList>
            <person name="Komaki H."/>
            <person name="Tamura T."/>
        </authorList>
    </citation>
    <scope>NUCLEOTIDE SEQUENCE [LARGE SCALE GENOMIC DNA]</scope>
    <source>
        <strain evidence="2 3">NBRC 107568</strain>
    </source>
</reference>
<organism evidence="2 3">
    <name type="scientific">Planobispora siamensis</name>
    <dbReference type="NCBI Taxonomy" id="936338"/>
    <lineage>
        <taxon>Bacteria</taxon>
        <taxon>Bacillati</taxon>
        <taxon>Actinomycetota</taxon>
        <taxon>Actinomycetes</taxon>
        <taxon>Streptosporangiales</taxon>
        <taxon>Streptosporangiaceae</taxon>
        <taxon>Planobispora</taxon>
    </lineage>
</organism>
<evidence type="ECO:0000256" key="1">
    <source>
        <dbReference type="SAM" id="SignalP"/>
    </source>
</evidence>
<evidence type="ECO:0000313" key="2">
    <source>
        <dbReference type="EMBL" id="GIH92159.1"/>
    </source>
</evidence>
<name>A0A8J3SF26_9ACTN</name>
<dbReference type="EMBL" id="BOOJ01000025">
    <property type="protein sequence ID" value="GIH92159.1"/>
    <property type="molecule type" value="Genomic_DNA"/>
</dbReference>
<dbReference type="RefSeq" id="WP_204064402.1">
    <property type="nucleotide sequence ID" value="NZ_BOOJ01000025.1"/>
</dbReference>
<evidence type="ECO:0008006" key="4">
    <source>
        <dbReference type="Google" id="ProtNLM"/>
    </source>
</evidence>
<sequence>MTMRGMRSLTAVAGAAVIALAGPLAFSGPAAAEPYGTRTCTTVPLISCSTGSLEPHSSERWLEVRFGGGACRVSWSLYNTTNNGEWVTGGNRYFVGTTTFKVHGLNAGHYYRLDAVSQNCVITARLRNFT</sequence>
<keyword evidence="1" id="KW-0732">Signal</keyword>